<dbReference type="PANTHER" id="PTHR14387:SF7">
    <property type="entry name" value="THYROID ADENOMA-ASSOCIATED PROTEIN"/>
    <property type="match status" value="1"/>
</dbReference>
<protein>
    <recommendedName>
        <fullName evidence="3">tRNA (32-2'-O)-methyltransferase regulator THADA</fullName>
    </recommendedName>
</protein>
<evidence type="ECO:0000259" key="5">
    <source>
        <dbReference type="Pfam" id="PF25150"/>
    </source>
</evidence>
<dbReference type="EMBL" id="UYRX01000011">
    <property type="protein sequence ID" value="VDK68483.1"/>
    <property type="molecule type" value="Genomic_DNA"/>
</dbReference>
<evidence type="ECO:0000313" key="7">
    <source>
        <dbReference type="EMBL" id="VDK68483.1"/>
    </source>
</evidence>
<gene>
    <name evidence="7" type="ORF">NLS_LOCUS435</name>
</gene>
<evidence type="ECO:0000256" key="1">
    <source>
        <dbReference type="ARBA" id="ARBA00010409"/>
    </source>
</evidence>
<dbReference type="InterPro" id="IPR056843">
    <property type="entry name" value="THADA-like_TPR"/>
</dbReference>
<keyword evidence="2" id="KW-0819">tRNA processing</keyword>
<dbReference type="InterPro" id="IPR051954">
    <property type="entry name" value="tRNA_methyltransferase_THADA"/>
</dbReference>
<dbReference type="Pfam" id="PF25151">
    <property type="entry name" value="TPR_Trm732_C"/>
    <property type="match status" value="1"/>
</dbReference>
<feature type="domain" description="DUF2428" evidence="4">
    <location>
        <begin position="593"/>
        <end position="836"/>
    </location>
</feature>
<dbReference type="STRING" id="42156.A0A3P6SFY7"/>
<evidence type="ECO:0000259" key="6">
    <source>
        <dbReference type="Pfam" id="PF25151"/>
    </source>
</evidence>
<accession>A0A3P6SFY7</accession>
<name>A0A3P6SFY7_LITSI</name>
<proteinExistence type="inferred from homology"/>
<evidence type="ECO:0000313" key="8">
    <source>
        <dbReference type="Proteomes" id="UP000277928"/>
    </source>
</evidence>
<reference evidence="7 8" key="1">
    <citation type="submission" date="2018-08" db="EMBL/GenBank/DDBJ databases">
        <authorList>
            <person name="Laetsch R D."/>
            <person name="Stevens L."/>
            <person name="Kumar S."/>
            <person name="Blaxter L. M."/>
        </authorList>
    </citation>
    <scope>NUCLEOTIDE SEQUENCE [LARGE SCALE GENOMIC DNA]</scope>
</reference>
<evidence type="ECO:0000256" key="3">
    <source>
        <dbReference type="ARBA" id="ARBA00035698"/>
    </source>
</evidence>
<dbReference type="Proteomes" id="UP000277928">
    <property type="component" value="Unassembled WGS sequence"/>
</dbReference>
<sequence>MKMTIENEKPRCHSLNTPSTSCFSFLFRKATGDWFRTCCTEHECFLVDACIPKLLFFSQKHSNNTGVMLDTSKALARLMIVLKEEKWMLKECEEDKLFDFVCTFWDYVLETVCHDCVSIFDSLMKLHLTKCVSNGPLSSWAKNVGKFLIDSPLSCRGRYRCVLAYSKIMASFSKGFTESYTPHFCKELYTSLSNPTLAAVVSELIAFDITKNFDSLDQLQLHSNLLHASLHSPIKTIRNVVQKRLLPEFSKNSLLLEWVIEELLKFYPGKVCDKIGLETSLYIAKFCLFHQKENGNVLEWTSFTDESLVISALLSATAQIRLMAWSLICDHPKLATSISDRQLLLCKCFLVTNMAEQSPAVRLIILSGLKKILIRIRENGQSILKNSGNEGELKPYVDFICWLRNLCFQNLVKYANFSRRIMALQMLEYLFLENYLADDDKDMVFKFLLPKLRPTDEQICRVICCLDDSYHLCQISALRLLCSPFFEIPNFDFASYFLETKHQLFCIRSLFTLTASYRLRFYLKKNPDNLKNVFEYLLRLCKDRMKLISNDLLIIATNQGFVYSILSAVSVVLELLDFQSALDNDWSVTLINNDLLPMCFQISELVAPVVNSMSPEGFVPDDHINMIVNVEDFEKSKESANFCQALLGSCWRSHKYVSAIFRIIITKWFGNSALSSETVRYICNYYWRQLTECKHCGAVETAVEGFKALCEKLWSFALADTSESMDLPHPEAWLKQIIDLINRKKNVLCATRRSAGLPHLIASILAKEPITNDANCLKITMVSLLESAGRSHSAQIHSINIMRAIFLNSHLSEAVLCYIEPALNVCFAYFGSNNWAVRSTASQLFAALINRIFGVPRSVQLTFHPHEKNRLSSFEFFTRFPTLYGLLHRQFHENDKSISQLKMFAVLVLLIHLFPSPQHSNIYSLASYILPLLKFSLSSCSLKLRELSVATLISVCEVQDAHFLLKWISKIDLISCLQNEICAIMYMLIELAVMFDCCELQNCMQSVIRRVESGKHFDRWCDYNKFLLLTLLPKIRYQFSITSAKEFLLSDAVLVFRPLAKWIVNEMEVMFAIKQASNNKFYFEIKNLLVSSKALRFEFWRAMSKSTIRKFTEIEMIQLAMGDIQKSGPFVHRAILTLFLDCETADLAFDSCFLKHFLRELATMRQSNRHLANLLLIKLDHSEWRFEWLHDSAVHEDQKVQSIAIRALELLLKRGNPDIQIYKIIVLLLKSENEAIREKAAELCSHVVNLKIPSLNPEVLFWWVVQYYPDVKQFVNQYGSFDSNEHSHLFDACVSNPYIEAVPICSEYLSSVLDLIP</sequence>
<dbReference type="InterPro" id="IPR056842">
    <property type="entry name" value="THADA-like_TPR_C"/>
</dbReference>
<feature type="domain" description="tRNA (32-2'-O)-methyltransferase regulator THADA-like TPR repeats region" evidence="5">
    <location>
        <begin position="235"/>
        <end position="464"/>
    </location>
</feature>
<organism evidence="7 8">
    <name type="scientific">Litomosoides sigmodontis</name>
    <name type="common">Filarial nematode worm</name>
    <dbReference type="NCBI Taxonomy" id="42156"/>
    <lineage>
        <taxon>Eukaryota</taxon>
        <taxon>Metazoa</taxon>
        <taxon>Ecdysozoa</taxon>
        <taxon>Nematoda</taxon>
        <taxon>Chromadorea</taxon>
        <taxon>Rhabditida</taxon>
        <taxon>Spirurina</taxon>
        <taxon>Spiruromorpha</taxon>
        <taxon>Filarioidea</taxon>
        <taxon>Onchocercidae</taxon>
        <taxon>Litomosoides</taxon>
    </lineage>
</organism>
<keyword evidence="8" id="KW-1185">Reference proteome</keyword>
<dbReference type="OMA" id="EHECFLV"/>
<dbReference type="InterPro" id="IPR019442">
    <property type="entry name" value="THADA/TRM732_DUF2428"/>
</dbReference>
<dbReference type="OrthoDB" id="73997at2759"/>
<evidence type="ECO:0000256" key="2">
    <source>
        <dbReference type="ARBA" id="ARBA00022694"/>
    </source>
</evidence>
<dbReference type="GO" id="GO:0030488">
    <property type="term" value="P:tRNA methylation"/>
    <property type="evidence" value="ECO:0007669"/>
    <property type="project" value="TreeGrafter"/>
</dbReference>
<comment type="similarity">
    <text evidence="1">Belongs to the THADA family.</text>
</comment>
<dbReference type="SUPFAM" id="SSF48371">
    <property type="entry name" value="ARM repeat"/>
    <property type="match status" value="1"/>
</dbReference>
<evidence type="ECO:0000259" key="4">
    <source>
        <dbReference type="Pfam" id="PF10350"/>
    </source>
</evidence>
<feature type="domain" description="tRNA (32-2'-O)-methyltransferase regulator THADA-like C-terminal TPR repeats region" evidence="6">
    <location>
        <begin position="838"/>
        <end position="966"/>
    </location>
</feature>
<dbReference type="InterPro" id="IPR016024">
    <property type="entry name" value="ARM-type_fold"/>
</dbReference>
<dbReference type="Pfam" id="PF10350">
    <property type="entry name" value="DUF2428"/>
    <property type="match status" value="1"/>
</dbReference>
<dbReference type="GO" id="GO:0005829">
    <property type="term" value="C:cytosol"/>
    <property type="evidence" value="ECO:0007669"/>
    <property type="project" value="TreeGrafter"/>
</dbReference>
<dbReference type="PANTHER" id="PTHR14387">
    <property type="entry name" value="THADA/DEATH RECEPTOR INTERACTING PROTEIN"/>
    <property type="match status" value="1"/>
</dbReference>
<dbReference type="Pfam" id="PF25150">
    <property type="entry name" value="TPR_Trm732"/>
    <property type="match status" value="1"/>
</dbReference>